<dbReference type="AlphaFoldDB" id="R7QMQ4"/>
<dbReference type="KEGG" id="ccp:CHC_T00006200001"/>
<organism evidence="1 2">
    <name type="scientific">Chondrus crispus</name>
    <name type="common">Carrageen Irish moss</name>
    <name type="synonym">Polymorpha crispa</name>
    <dbReference type="NCBI Taxonomy" id="2769"/>
    <lineage>
        <taxon>Eukaryota</taxon>
        <taxon>Rhodophyta</taxon>
        <taxon>Florideophyceae</taxon>
        <taxon>Rhodymeniophycidae</taxon>
        <taxon>Gigartinales</taxon>
        <taxon>Gigartinaceae</taxon>
        <taxon>Chondrus</taxon>
    </lineage>
</organism>
<proteinExistence type="predicted"/>
<dbReference type="Proteomes" id="UP000012073">
    <property type="component" value="Unassembled WGS sequence"/>
</dbReference>
<accession>R7QMQ4</accession>
<dbReference type="Gramene" id="CDF38766">
    <property type="protein sequence ID" value="CDF38766"/>
    <property type="gene ID" value="CHC_T00006200001"/>
</dbReference>
<gene>
    <name evidence="1" type="ORF">CHC_T00006200001</name>
</gene>
<sequence length="79" mass="9070">MSNCIIDPAFFRHSLYSSWQLHNIFPRRQRLSGSTHMSIQLPPWRPFVFGSKFVPPAEGWHYIGAGTNKYGTISRPPPV</sequence>
<dbReference type="EMBL" id="HG001967">
    <property type="protein sequence ID" value="CDF38766.1"/>
    <property type="molecule type" value="Genomic_DNA"/>
</dbReference>
<evidence type="ECO:0000313" key="2">
    <source>
        <dbReference type="Proteomes" id="UP000012073"/>
    </source>
</evidence>
<dbReference type="GeneID" id="17326386"/>
<reference evidence="2" key="1">
    <citation type="journal article" date="2013" name="Proc. Natl. Acad. Sci. U.S.A.">
        <title>Genome structure and metabolic features in the red seaweed Chondrus crispus shed light on evolution of the Archaeplastida.</title>
        <authorList>
            <person name="Collen J."/>
            <person name="Porcel B."/>
            <person name="Carre W."/>
            <person name="Ball S.G."/>
            <person name="Chaparro C."/>
            <person name="Tonon T."/>
            <person name="Barbeyron T."/>
            <person name="Michel G."/>
            <person name="Noel B."/>
            <person name="Valentin K."/>
            <person name="Elias M."/>
            <person name="Artiguenave F."/>
            <person name="Arun A."/>
            <person name="Aury J.M."/>
            <person name="Barbosa-Neto J.F."/>
            <person name="Bothwell J.H."/>
            <person name="Bouget F.Y."/>
            <person name="Brillet L."/>
            <person name="Cabello-Hurtado F."/>
            <person name="Capella-Gutierrez S."/>
            <person name="Charrier B."/>
            <person name="Cladiere L."/>
            <person name="Cock J.M."/>
            <person name="Coelho S.M."/>
            <person name="Colleoni C."/>
            <person name="Czjzek M."/>
            <person name="Da Silva C."/>
            <person name="Delage L."/>
            <person name="Denoeud F."/>
            <person name="Deschamps P."/>
            <person name="Dittami S.M."/>
            <person name="Gabaldon T."/>
            <person name="Gachon C.M."/>
            <person name="Groisillier A."/>
            <person name="Herve C."/>
            <person name="Jabbari K."/>
            <person name="Katinka M."/>
            <person name="Kloareg B."/>
            <person name="Kowalczyk N."/>
            <person name="Labadie K."/>
            <person name="Leblanc C."/>
            <person name="Lopez P.J."/>
            <person name="McLachlan D.H."/>
            <person name="Meslet-Cladiere L."/>
            <person name="Moustafa A."/>
            <person name="Nehr Z."/>
            <person name="Nyvall Collen P."/>
            <person name="Panaud O."/>
            <person name="Partensky F."/>
            <person name="Poulain J."/>
            <person name="Rensing S.A."/>
            <person name="Rousvoal S."/>
            <person name="Samson G."/>
            <person name="Symeonidi A."/>
            <person name="Weissenbach J."/>
            <person name="Zambounis A."/>
            <person name="Wincker P."/>
            <person name="Boyen C."/>
        </authorList>
    </citation>
    <scope>NUCLEOTIDE SEQUENCE [LARGE SCALE GENOMIC DNA]</scope>
    <source>
        <strain evidence="2">cv. Stackhouse</strain>
    </source>
</reference>
<evidence type="ECO:0000313" key="1">
    <source>
        <dbReference type="EMBL" id="CDF38766.1"/>
    </source>
</evidence>
<dbReference type="RefSeq" id="XP_005718671.1">
    <property type="nucleotide sequence ID" value="XM_005718614.1"/>
</dbReference>
<keyword evidence="2" id="KW-1185">Reference proteome</keyword>
<protein>
    <submittedName>
        <fullName evidence="1">Uncharacterized protein</fullName>
    </submittedName>
</protein>
<name>R7QMQ4_CHOCR</name>